<protein>
    <submittedName>
        <fullName evidence="4">Aldehyde reductase</fullName>
    </submittedName>
</protein>
<proteinExistence type="inferred from homology"/>
<evidence type="ECO:0000259" key="3">
    <source>
        <dbReference type="Pfam" id="PF01370"/>
    </source>
</evidence>
<evidence type="ECO:0000256" key="2">
    <source>
        <dbReference type="ARBA" id="ARBA00023445"/>
    </source>
</evidence>
<dbReference type="AlphaFoldDB" id="A0A8H5KFD6"/>
<dbReference type="Gene3D" id="3.40.50.720">
    <property type="entry name" value="NAD(P)-binding Rossmann-like Domain"/>
    <property type="match status" value="1"/>
</dbReference>
<dbReference type="PANTHER" id="PTHR10366:SF562">
    <property type="entry name" value="ALDEHYDE REDUCTASE II (AFU_ORTHOLOGUE AFUA_1G11360)"/>
    <property type="match status" value="1"/>
</dbReference>
<dbReference type="Proteomes" id="UP000546213">
    <property type="component" value="Unassembled WGS sequence"/>
</dbReference>
<comment type="similarity">
    <text evidence="2">Belongs to the NAD(P)-dependent epimerase/dehydratase family. Dihydroflavonol-4-reductase subfamily.</text>
</comment>
<dbReference type="SUPFAM" id="SSF51735">
    <property type="entry name" value="NAD(P)-binding Rossmann-fold domains"/>
    <property type="match status" value="1"/>
</dbReference>
<dbReference type="GO" id="GO:0016616">
    <property type="term" value="F:oxidoreductase activity, acting on the CH-OH group of donors, NAD or NADP as acceptor"/>
    <property type="evidence" value="ECO:0007669"/>
    <property type="project" value="TreeGrafter"/>
</dbReference>
<accession>A0A8H5KFD6</accession>
<keyword evidence="5" id="KW-1185">Reference proteome</keyword>
<dbReference type="Pfam" id="PF01370">
    <property type="entry name" value="Epimerase"/>
    <property type="match status" value="1"/>
</dbReference>
<dbReference type="PANTHER" id="PTHR10366">
    <property type="entry name" value="NAD DEPENDENT EPIMERASE/DEHYDRATASE"/>
    <property type="match status" value="1"/>
</dbReference>
<dbReference type="InterPro" id="IPR036291">
    <property type="entry name" value="NAD(P)-bd_dom_sf"/>
</dbReference>
<dbReference type="InterPro" id="IPR050425">
    <property type="entry name" value="NAD(P)_dehydrat-like"/>
</dbReference>
<name>A0A8H5KFD6_9HYPO</name>
<evidence type="ECO:0000256" key="1">
    <source>
        <dbReference type="ARBA" id="ARBA00023002"/>
    </source>
</evidence>
<gene>
    <name evidence="4" type="ORF">FPCIR_14034</name>
</gene>
<sequence>MMGSPDNPAFPKGSTILVTGANGFLGSHIADQFLSNGYEVCGTVRDCEKNAWLVDLFKKRHPERVFKLVKVSDLTAEGAFTEALKGVSAVVHTASVVTFEANPHNVIPTAIDGAVNALKAAYKEASVKRFVFTSSSTAAVGASLDQPGVLVTEDTWNQDAIAEAWAEPPYGPDRIWAVYAASKAQAEQEVWRFHCENRHQRPDFVVNSVLPAFNFGPVLDPTNQGFPNFYVDVRDTAALHLAAAVFPHIKDRRIFGFAGHFNWDLILEILRKNQPDKTFPSNFSDGIDPNEIQPCTKPEQLLHDLGRPGWISLEESILDNVQTLRSALGN</sequence>
<dbReference type="OrthoDB" id="2735536at2759"/>
<evidence type="ECO:0000313" key="4">
    <source>
        <dbReference type="EMBL" id="KAF5573254.1"/>
    </source>
</evidence>
<dbReference type="InterPro" id="IPR001509">
    <property type="entry name" value="Epimerase_deHydtase"/>
</dbReference>
<reference evidence="4 5" key="1">
    <citation type="submission" date="2020-05" db="EMBL/GenBank/DDBJ databases">
        <title>Identification and distribution of gene clusters putatively required for synthesis of sphingolipid metabolism inhibitors in phylogenetically diverse species of the filamentous fungus Fusarium.</title>
        <authorList>
            <person name="Kim H.-S."/>
            <person name="Busman M."/>
            <person name="Brown D.W."/>
            <person name="Divon H."/>
            <person name="Uhlig S."/>
            <person name="Proctor R.H."/>
        </authorList>
    </citation>
    <scope>NUCLEOTIDE SEQUENCE [LARGE SCALE GENOMIC DNA]</scope>
    <source>
        <strain evidence="4 5">NRRL 36939</strain>
    </source>
</reference>
<comment type="caution">
    <text evidence="4">The sequence shown here is derived from an EMBL/GenBank/DDBJ whole genome shotgun (WGS) entry which is preliminary data.</text>
</comment>
<dbReference type="EMBL" id="JAAOAS010000636">
    <property type="protein sequence ID" value="KAF5573254.1"/>
    <property type="molecule type" value="Genomic_DNA"/>
</dbReference>
<organism evidence="4 5">
    <name type="scientific">Fusarium pseudocircinatum</name>
    <dbReference type="NCBI Taxonomy" id="56676"/>
    <lineage>
        <taxon>Eukaryota</taxon>
        <taxon>Fungi</taxon>
        <taxon>Dikarya</taxon>
        <taxon>Ascomycota</taxon>
        <taxon>Pezizomycotina</taxon>
        <taxon>Sordariomycetes</taxon>
        <taxon>Hypocreomycetidae</taxon>
        <taxon>Hypocreales</taxon>
        <taxon>Nectriaceae</taxon>
        <taxon>Fusarium</taxon>
        <taxon>Fusarium fujikuroi species complex</taxon>
    </lineage>
</organism>
<keyword evidence="1" id="KW-0560">Oxidoreductase</keyword>
<feature type="domain" description="NAD-dependent epimerase/dehydratase" evidence="3">
    <location>
        <begin position="16"/>
        <end position="196"/>
    </location>
</feature>
<evidence type="ECO:0000313" key="5">
    <source>
        <dbReference type="Proteomes" id="UP000546213"/>
    </source>
</evidence>